<reference evidence="2 3" key="1">
    <citation type="journal article" date="2019" name="Sci. Rep.">
        <title>Orb-weaving spider Araneus ventricosus genome elucidates the spidroin gene catalogue.</title>
        <authorList>
            <person name="Kono N."/>
            <person name="Nakamura H."/>
            <person name="Ohtoshi R."/>
            <person name="Moran D.A.P."/>
            <person name="Shinohara A."/>
            <person name="Yoshida Y."/>
            <person name="Fujiwara M."/>
            <person name="Mori M."/>
            <person name="Tomita M."/>
            <person name="Arakawa K."/>
        </authorList>
    </citation>
    <scope>NUCLEOTIDE SEQUENCE [LARGE SCALE GENOMIC DNA]</scope>
</reference>
<dbReference type="Proteomes" id="UP000499080">
    <property type="component" value="Unassembled WGS sequence"/>
</dbReference>
<keyword evidence="3" id="KW-1185">Reference proteome</keyword>
<organism evidence="2 3">
    <name type="scientific">Araneus ventricosus</name>
    <name type="common">Orbweaver spider</name>
    <name type="synonym">Epeira ventricosa</name>
    <dbReference type="NCBI Taxonomy" id="182803"/>
    <lineage>
        <taxon>Eukaryota</taxon>
        <taxon>Metazoa</taxon>
        <taxon>Ecdysozoa</taxon>
        <taxon>Arthropoda</taxon>
        <taxon>Chelicerata</taxon>
        <taxon>Arachnida</taxon>
        <taxon>Araneae</taxon>
        <taxon>Araneomorphae</taxon>
        <taxon>Entelegynae</taxon>
        <taxon>Araneoidea</taxon>
        <taxon>Araneidae</taxon>
        <taxon>Araneus</taxon>
    </lineage>
</organism>
<proteinExistence type="predicted"/>
<protein>
    <submittedName>
        <fullName evidence="2">Tigger transposable element-derived protein 6</fullName>
    </submittedName>
</protein>
<feature type="domain" description="DDE-1" evidence="1">
    <location>
        <begin position="112"/>
        <end position="215"/>
    </location>
</feature>
<comment type="caution">
    <text evidence="2">The sequence shown here is derived from an EMBL/GenBank/DDBJ whole genome shotgun (WGS) entry which is preliminary data.</text>
</comment>
<name>A0A4Y2KDF4_ARAVE</name>
<dbReference type="GO" id="GO:0005634">
    <property type="term" value="C:nucleus"/>
    <property type="evidence" value="ECO:0007669"/>
    <property type="project" value="TreeGrafter"/>
</dbReference>
<dbReference type="PANTHER" id="PTHR19303">
    <property type="entry name" value="TRANSPOSON"/>
    <property type="match status" value="1"/>
</dbReference>
<evidence type="ECO:0000313" key="3">
    <source>
        <dbReference type="Proteomes" id="UP000499080"/>
    </source>
</evidence>
<dbReference type="InterPro" id="IPR004875">
    <property type="entry name" value="DDE_SF_endonuclease_dom"/>
</dbReference>
<accession>A0A4Y2KDF4</accession>
<dbReference type="Pfam" id="PF03184">
    <property type="entry name" value="DDE_1"/>
    <property type="match status" value="1"/>
</dbReference>
<dbReference type="GO" id="GO:0003677">
    <property type="term" value="F:DNA binding"/>
    <property type="evidence" value="ECO:0007669"/>
    <property type="project" value="TreeGrafter"/>
</dbReference>
<sequence length="216" mass="24270">MGCDGQRQMDSLARLCPKRFQNLTSPQKQRNASDRPSSLLRGNFYSAPDRLARASVDASSCEEWLSELPSLLKDYEADDVFNADETGLFFQCLSRKKAAFKGEECPSGKQSKLRVTVLLAANQSGKEKLPTLMIGPSKKSRCFAKINSFAMMYKSNQKAWMTSEIFGDWLKGIDKEMAKKKRRILLFMGNCDAHSNFPAQTNITVKFLQPNTTSKS</sequence>
<dbReference type="InterPro" id="IPR050863">
    <property type="entry name" value="CenT-Element_Derived"/>
</dbReference>
<dbReference type="PANTHER" id="PTHR19303:SF73">
    <property type="entry name" value="PROTEIN PDC2"/>
    <property type="match status" value="1"/>
</dbReference>
<evidence type="ECO:0000259" key="1">
    <source>
        <dbReference type="Pfam" id="PF03184"/>
    </source>
</evidence>
<evidence type="ECO:0000313" key="2">
    <source>
        <dbReference type="EMBL" id="GBM99988.1"/>
    </source>
</evidence>
<dbReference type="EMBL" id="BGPR01004470">
    <property type="protein sequence ID" value="GBM99988.1"/>
    <property type="molecule type" value="Genomic_DNA"/>
</dbReference>
<dbReference type="OrthoDB" id="6430169at2759"/>
<dbReference type="AlphaFoldDB" id="A0A4Y2KDF4"/>
<gene>
    <name evidence="2" type="primary">TIGD6_114</name>
    <name evidence="2" type="ORF">AVEN_14184_1</name>
</gene>